<evidence type="ECO:0000256" key="1">
    <source>
        <dbReference type="SAM" id="MobiDB-lite"/>
    </source>
</evidence>
<sequence length="264" mass="28332">MFLPIIPAILSISQEDQWWNLAKFIVKSLGSCSDGFGIASANGDNSPDAFVSPGFSFPPASTSNKAFLLPPCLDVEQGVPPSPLPRRRTRRSSFPPASTSNKASFPPASTSNKASFPPASTSNKASLPPASTSNKASFPPASTSNKASFPPASTSNKAFLSVDEQVPLSSRQISSQMLESGQISQILGVKADLTNEADLTNSSNHHQSWETGNSSSTEWLHKNRLIQTLCLLPRVVENGTTNIYVYENDRLKSHTINGTPQPMR</sequence>
<dbReference type="EMBL" id="OB660241">
    <property type="protein sequence ID" value="CAD7223696.1"/>
    <property type="molecule type" value="Genomic_DNA"/>
</dbReference>
<proteinExistence type="predicted"/>
<feature type="region of interest" description="Disordered" evidence="1">
    <location>
        <begin position="78"/>
        <end position="154"/>
    </location>
</feature>
<name>A0A7R8W7G7_9CRUS</name>
<feature type="compositionally biased region" description="Polar residues" evidence="1">
    <location>
        <begin position="101"/>
        <end position="154"/>
    </location>
</feature>
<evidence type="ECO:0000313" key="2">
    <source>
        <dbReference type="EMBL" id="CAD7223696.1"/>
    </source>
</evidence>
<dbReference type="AlphaFoldDB" id="A0A7R8W7G7"/>
<accession>A0A7R8W7G7</accession>
<reference evidence="2" key="1">
    <citation type="submission" date="2020-11" db="EMBL/GenBank/DDBJ databases">
        <authorList>
            <person name="Tran Van P."/>
        </authorList>
    </citation>
    <scope>NUCLEOTIDE SEQUENCE</scope>
</reference>
<protein>
    <submittedName>
        <fullName evidence="2">Uncharacterized protein</fullName>
    </submittedName>
</protein>
<organism evidence="2">
    <name type="scientific">Cyprideis torosa</name>
    <dbReference type="NCBI Taxonomy" id="163714"/>
    <lineage>
        <taxon>Eukaryota</taxon>
        <taxon>Metazoa</taxon>
        <taxon>Ecdysozoa</taxon>
        <taxon>Arthropoda</taxon>
        <taxon>Crustacea</taxon>
        <taxon>Oligostraca</taxon>
        <taxon>Ostracoda</taxon>
        <taxon>Podocopa</taxon>
        <taxon>Podocopida</taxon>
        <taxon>Cytherocopina</taxon>
        <taxon>Cytheroidea</taxon>
        <taxon>Cytherideidae</taxon>
        <taxon>Cyprideis</taxon>
    </lineage>
</organism>
<gene>
    <name evidence="2" type="ORF">CTOB1V02_LOCUS1676</name>
</gene>